<feature type="coiled-coil region" evidence="13">
    <location>
        <begin position="21"/>
        <end position="55"/>
    </location>
</feature>
<keyword evidence="13" id="KW-0175">Coiled coil</keyword>
<dbReference type="PRINTS" id="PR00704">
    <property type="entry name" value="CALPAIN"/>
</dbReference>
<evidence type="ECO:0000313" key="18">
    <source>
        <dbReference type="Proteomes" id="UP000009168"/>
    </source>
</evidence>
<dbReference type="GO" id="GO:0004198">
    <property type="term" value="F:calcium-dependent cysteine-type endopeptidase activity"/>
    <property type="evidence" value="ECO:0007669"/>
    <property type="project" value="InterPro"/>
</dbReference>
<feature type="compositionally biased region" description="Polar residues" evidence="14">
    <location>
        <begin position="667"/>
        <end position="678"/>
    </location>
</feature>
<dbReference type="InterPro" id="IPR038765">
    <property type="entry name" value="Papain-like_cys_pep_sf"/>
</dbReference>
<dbReference type="Gene3D" id="3.90.70.10">
    <property type="entry name" value="Cysteine proteinases"/>
    <property type="match status" value="1"/>
</dbReference>
<keyword evidence="18" id="KW-1185">Reference proteome</keyword>
<evidence type="ECO:0000256" key="13">
    <source>
        <dbReference type="SAM" id="Coils"/>
    </source>
</evidence>
<keyword evidence="7 12" id="KW-0378">Hydrolase</keyword>
<dbReference type="KEGG" id="tet:TTHERM_01261780"/>
<dbReference type="InterPro" id="IPR011992">
    <property type="entry name" value="EF-hand-dom_pair"/>
</dbReference>
<feature type="domain" description="Calpain catalytic" evidence="15">
    <location>
        <begin position="747"/>
        <end position="1039"/>
    </location>
</feature>
<evidence type="ECO:0000256" key="12">
    <source>
        <dbReference type="PROSITE-ProRule" id="PRU00239"/>
    </source>
</evidence>
<dbReference type="PROSITE" id="PS00018">
    <property type="entry name" value="EF_HAND_1"/>
    <property type="match status" value="3"/>
</dbReference>
<dbReference type="Pfam" id="PF00648">
    <property type="entry name" value="Peptidase_C2"/>
    <property type="match status" value="1"/>
</dbReference>
<dbReference type="SMART" id="SM00054">
    <property type="entry name" value="EFh"/>
    <property type="match status" value="5"/>
</dbReference>
<dbReference type="GO" id="GO:0005509">
    <property type="term" value="F:calcium ion binding"/>
    <property type="evidence" value="ECO:0007669"/>
    <property type="project" value="InterPro"/>
</dbReference>
<evidence type="ECO:0000256" key="11">
    <source>
        <dbReference type="PIRSR" id="PIRSR622684-1"/>
    </source>
</evidence>
<comment type="similarity">
    <text evidence="1">Belongs to the peptidase C2 family.</text>
</comment>
<feature type="active site" evidence="11 12">
    <location>
        <position position="958"/>
    </location>
</feature>
<accession>Q24DF0</accession>
<dbReference type="SMART" id="SM00230">
    <property type="entry name" value="CysPc"/>
    <property type="match status" value="1"/>
</dbReference>
<dbReference type="RefSeq" id="XP_001026036.2">
    <property type="nucleotide sequence ID" value="XM_001026036.2"/>
</dbReference>
<dbReference type="eggNOG" id="KOG0045">
    <property type="taxonomic scope" value="Eukaryota"/>
</dbReference>
<evidence type="ECO:0000256" key="6">
    <source>
        <dbReference type="ARBA" id="ARBA00022771"/>
    </source>
</evidence>
<evidence type="ECO:0000256" key="2">
    <source>
        <dbReference type="ARBA" id="ARBA00022553"/>
    </source>
</evidence>
<dbReference type="PANTHER" id="PTHR10183">
    <property type="entry name" value="CALPAIN"/>
    <property type="match status" value="1"/>
</dbReference>
<dbReference type="HOGENOM" id="CLU_274809_0_0_1"/>
<dbReference type="PROSITE" id="PS50203">
    <property type="entry name" value="CALPAIN_CAT"/>
    <property type="match status" value="1"/>
</dbReference>
<keyword evidence="5" id="KW-0677">Repeat</keyword>
<dbReference type="GO" id="GO:0008270">
    <property type="term" value="F:zinc ion binding"/>
    <property type="evidence" value="ECO:0007669"/>
    <property type="project" value="UniProtKB-KW"/>
</dbReference>
<sequence length="1163" mass="135619">MNSKNQNGKKEYSTQEYSKAVKILKLNAMQLANQNKEIETKIEALQKLLNKNSTRNNLLDRAIILNSKTDILQKYTQQKKDDQKNKAIRSVKSHAAATSDKQSLTTLNEEASNFIPLKKEQLLKYFKNLLIQKCINYEMIFRCCDREYKGQVIVEDFKLFISSKINLNGELTIEQINFLIQCFDEDCSGAISFEEYNKCLSFYNLNENPNKLTEQRTQEKELMFRLVKIFDSLLKSERTSFATVFDIIYNKYEGKNGQLKPTSQNKMDKQSATDLKLNLKYIQEYLEENKQTLKDMEIFAMSRVFDPMKTGFVEKKQFVRELNCYYRMLYEIDIDREMQSFAALLKQFKVDPIHVYKIADIEDTKNVKKTDLIKAVVKLAPRINAQLVDHFLSIIDINKNGEIDENEYFVALSQDESNVLYDFQQNSQLADTSSDKQKILDKFHTFMTKNHLNPELLFAKIDRNGNQEISLIELKFALLDLGFELQQIAQIMRIFDTNHDQKIDLNEFVTTLQGGKMVQHGFEKDIQEINKNRKSLQQIQDLRSQAELSNVIQSVQREEIMKSSKDIKKQPDVKSKDKFNKDSVPDFLQGQNQEQVEVKQLNIPEVNDVSIIEQEQDYNNQSFDEDNPIQKNNSSKQKYSIVINNQSKDVNGQEIQQEEDYQQDFDNSGNATPVINNLQDDDPFKNMRKQSSKMDLSQDLLNKSHNSSSKQKSVKFSLFESAKIEDLILNENPIDFDKFYQDLDNKPYEDSEFPPKLESLTKDVKTFEKAKNMIWKRASDIYNDLKVFFDRVEPDDIKQGGLGDCYFLSSLSVLAERENLITRLFITKNSNPCKVYSVWICKDSEWVQVILDDYLPCRKEDGMPAFSSANGDELWVLILEKCYAKIYGAYDKIEAGLTVEAIKDLTGAPGKTIKNDDAELVWDFIYTNEQKKHLLTCGSQSDNRGIETKKESGIVSSHAYGILDAQEVKTKKGLARLIKIRNPWGSMEWKGDWSDNSKLWTEEIRKQLNYYDSKDDGIFWMDVKDFVKEFAETSVNYINDDYYYSWYKLANFKKQQCLFQFVVSRDTHCYVMLSQKSDRHFAKTKTQYKYSMLKQFLFEINPTTLEPIRYVGEDYTPFREGYIEANLSQGTYCLAVEIPWIQTIDNDAVISIYSSQKVKFEYF</sequence>
<keyword evidence="8 12" id="KW-0788">Thiol protease</keyword>
<evidence type="ECO:0000256" key="14">
    <source>
        <dbReference type="SAM" id="MobiDB-lite"/>
    </source>
</evidence>
<dbReference type="FunFam" id="3.90.70.10:FF:000010">
    <property type="entry name" value="Calpain 15"/>
    <property type="match status" value="1"/>
</dbReference>
<keyword evidence="3 12" id="KW-0645">Protease</keyword>
<feature type="region of interest" description="Disordered" evidence="14">
    <location>
        <begin position="648"/>
        <end position="696"/>
    </location>
</feature>
<dbReference type="AlphaFoldDB" id="Q24DF0"/>
<feature type="domain" description="EF-hand" evidence="16">
    <location>
        <begin position="171"/>
        <end position="206"/>
    </location>
</feature>
<dbReference type="CDD" id="cd00044">
    <property type="entry name" value="CysPc"/>
    <property type="match status" value="1"/>
</dbReference>
<dbReference type="InterPro" id="IPR022684">
    <property type="entry name" value="Calpain_cysteine_protease"/>
</dbReference>
<dbReference type="InParanoid" id="Q24DF0"/>
<keyword evidence="6" id="KW-0863">Zinc-finger</keyword>
<dbReference type="PROSITE" id="PS50222">
    <property type="entry name" value="EF_HAND_2"/>
    <property type="match status" value="3"/>
</dbReference>
<evidence type="ECO:0000256" key="3">
    <source>
        <dbReference type="ARBA" id="ARBA00022670"/>
    </source>
</evidence>
<feature type="region of interest" description="Disordered" evidence="14">
    <location>
        <begin position="560"/>
        <end position="583"/>
    </location>
</feature>
<dbReference type="SMR" id="Q24DF0"/>
<evidence type="ECO:0000256" key="8">
    <source>
        <dbReference type="ARBA" id="ARBA00022807"/>
    </source>
</evidence>
<evidence type="ECO:0000256" key="10">
    <source>
        <dbReference type="ARBA" id="ARBA00022837"/>
    </source>
</evidence>
<evidence type="ECO:0000313" key="17">
    <source>
        <dbReference type="EMBL" id="EAS05791.2"/>
    </source>
</evidence>
<evidence type="ECO:0000259" key="15">
    <source>
        <dbReference type="PROSITE" id="PS50203"/>
    </source>
</evidence>
<dbReference type="InterPro" id="IPR001300">
    <property type="entry name" value="Peptidase_C2_calpain_cat"/>
</dbReference>
<evidence type="ECO:0000256" key="4">
    <source>
        <dbReference type="ARBA" id="ARBA00022723"/>
    </source>
</evidence>
<feature type="active site" evidence="11 12">
    <location>
        <position position="982"/>
    </location>
</feature>
<dbReference type="InterPro" id="IPR018247">
    <property type="entry name" value="EF_Hand_1_Ca_BS"/>
</dbReference>
<keyword evidence="9" id="KW-0862">Zinc</keyword>
<dbReference type="Pfam" id="PF13499">
    <property type="entry name" value="EF-hand_7"/>
    <property type="match status" value="1"/>
</dbReference>
<dbReference type="PANTHER" id="PTHR10183:SF379">
    <property type="entry name" value="CALPAIN-5"/>
    <property type="match status" value="1"/>
</dbReference>
<protein>
    <submittedName>
        <fullName evidence="17">Calpain family cysteine protease</fullName>
    </submittedName>
</protein>
<evidence type="ECO:0000259" key="16">
    <source>
        <dbReference type="PROSITE" id="PS50222"/>
    </source>
</evidence>
<dbReference type="GO" id="GO:0006508">
    <property type="term" value="P:proteolysis"/>
    <property type="evidence" value="ECO:0007669"/>
    <property type="project" value="UniProtKB-KW"/>
</dbReference>
<keyword evidence="2" id="KW-0597">Phosphoprotein</keyword>
<gene>
    <name evidence="17" type="ORF">TTHERM_01261780</name>
</gene>
<name>Q24DF0_TETTS</name>
<evidence type="ECO:0000256" key="5">
    <source>
        <dbReference type="ARBA" id="ARBA00022737"/>
    </source>
</evidence>
<keyword evidence="10" id="KW-0106">Calcium</keyword>
<evidence type="ECO:0000256" key="1">
    <source>
        <dbReference type="ARBA" id="ARBA00007623"/>
    </source>
</evidence>
<feature type="domain" description="EF-hand" evidence="16">
    <location>
        <begin position="483"/>
        <end position="518"/>
    </location>
</feature>
<reference evidence="18" key="1">
    <citation type="journal article" date="2006" name="PLoS Biol.">
        <title>Macronuclear genome sequence of the ciliate Tetrahymena thermophila, a model eukaryote.</title>
        <authorList>
            <person name="Eisen J.A."/>
            <person name="Coyne R.S."/>
            <person name="Wu M."/>
            <person name="Wu D."/>
            <person name="Thiagarajan M."/>
            <person name="Wortman J.R."/>
            <person name="Badger J.H."/>
            <person name="Ren Q."/>
            <person name="Amedeo P."/>
            <person name="Jones K.M."/>
            <person name="Tallon L.J."/>
            <person name="Delcher A.L."/>
            <person name="Salzberg S.L."/>
            <person name="Silva J.C."/>
            <person name="Haas B.J."/>
            <person name="Majoros W.H."/>
            <person name="Farzad M."/>
            <person name="Carlton J.M."/>
            <person name="Smith R.K. Jr."/>
            <person name="Garg J."/>
            <person name="Pearlman R.E."/>
            <person name="Karrer K.M."/>
            <person name="Sun L."/>
            <person name="Manning G."/>
            <person name="Elde N.C."/>
            <person name="Turkewitz A.P."/>
            <person name="Asai D.J."/>
            <person name="Wilkes D.E."/>
            <person name="Wang Y."/>
            <person name="Cai H."/>
            <person name="Collins K."/>
            <person name="Stewart B.A."/>
            <person name="Lee S.R."/>
            <person name="Wilamowska K."/>
            <person name="Weinberg Z."/>
            <person name="Ruzzo W.L."/>
            <person name="Wloga D."/>
            <person name="Gaertig J."/>
            <person name="Frankel J."/>
            <person name="Tsao C.-C."/>
            <person name="Gorovsky M.A."/>
            <person name="Keeling P.J."/>
            <person name="Waller R.F."/>
            <person name="Patron N.J."/>
            <person name="Cherry J.M."/>
            <person name="Stover N.A."/>
            <person name="Krieger C.J."/>
            <person name="del Toro C."/>
            <person name="Ryder H.F."/>
            <person name="Williamson S.C."/>
            <person name="Barbeau R.A."/>
            <person name="Hamilton E.P."/>
            <person name="Orias E."/>
        </authorList>
    </citation>
    <scope>NUCLEOTIDE SEQUENCE [LARGE SCALE GENOMIC DNA]</scope>
    <source>
        <strain evidence="18">SB210</strain>
    </source>
</reference>
<evidence type="ECO:0000256" key="9">
    <source>
        <dbReference type="ARBA" id="ARBA00022833"/>
    </source>
</evidence>
<dbReference type="SUPFAM" id="SSF54001">
    <property type="entry name" value="Cysteine proteinases"/>
    <property type="match status" value="1"/>
</dbReference>
<dbReference type="GeneID" id="7835494"/>
<dbReference type="Gene3D" id="1.10.238.10">
    <property type="entry name" value="EF-hand"/>
    <property type="match status" value="3"/>
</dbReference>
<dbReference type="Proteomes" id="UP000009168">
    <property type="component" value="Unassembled WGS sequence"/>
</dbReference>
<evidence type="ECO:0000256" key="7">
    <source>
        <dbReference type="ARBA" id="ARBA00022801"/>
    </source>
</evidence>
<organism evidence="17 18">
    <name type="scientific">Tetrahymena thermophila (strain SB210)</name>
    <dbReference type="NCBI Taxonomy" id="312017"/>
    <lineage>
        <taxon>Eukaryota</taxon>
        <taxon>Sar</taxon>
        <taxon>Alveolata</taxon>
        <taxon>Ciliophora</taxon>
        <taxon>Intramacronucleata</taxon>
        <taxon>Oligohymenophorea</taxon>
        <taxon>Hymenostomatida</taxon>
        <taxon>Tetrahymenina</taxon>
        <taxon>Tetrahymenidae</taxon>
        <taxon>Tetrahymena</taxon>
    </lineage>
</organism>
<dbReference type="CDD" id="cd00051">
    <property type="entry name" value="EFh"/>
    <property type="match status" value="1"/>
</dbReference>
<dbReference type="OrthoDB" id="268518at2759"/>
<dbReference type="InterPro" id="IPR002048">
    <property type="entry name" value="EF_hand_dom"/>
</dbReference>
<feature type="active site" evidence="11 12">
    <location>
        <position position="805"/>
    </location>
</feature>
<keyword evidence="4" id="KW-0479">Metal-binding</keyword>
<dbReference type="SUPFAM" id="SSF47473">
    <property type="entry name" value="EF-hand"/>
    <property type="match status" value="2"/>
</dbReference>
<dbReference type="Pfam" id="PF13833">
    <property type="entry name" value="EF-hand_8"/>
    <property type="match status" value="2"/>
</dbReference>
<dbReference type="PROSITE" id="PS00139">
    <property type="entry name" value="THIOL_PROTEASE_CYS"/>
    <property type="match status" value="1"/>
</dbReference>
<dbReference type="InterPro" id="IPR000169">
    <property type="entry name" value="Pept_cys_AS"/>
</dbReference>
<proteinExistence type="inferred from homology"/>
<feature type="domain" description="EF-hand" evidence="16">
    <location>
        <begin position="383"/>
        <end position="418"/>
    </location>
</feature>
<dbReference type="EMBL" id="GG662329">
    <property type="protein sequence ID" value="EAS05791.2"/>
    <property type="molecule type" value="Genomic_DNA"/>
</dbReference>